<feature type="compositionally biased region" description="Basic and acidic residues" evidence="1">
    <location>
        <begin position="1"/>
        <end position="23"/>
    </location>
</feature>
<dbReference type="Proteomes" id="UP000242814">
    <property type="component" value="Unassembled WGS sequence"/>
</dbReference>
<dbReference type="VEuPathDB" id="FungiDB:PADG_07360"/>
<dbReference type="AlphaFoldDB" id="A0A1D2JCK1"/>
<evidence type="ECO:0000313" key="3">
    <source>
        <dbReference type="Proteomes" id="UP000242814"/>
    </source>
</evidence>
<comment type="caution">
    <text evidence="2">The sequence shown here is derived from an EMBL/GenBank/DDBJ whole genome shotgun (WGS) entry which is preliminary data.</text>
</comment>
<evidence type="ECO:0000256" key="1">
    <source>
        <dbReference type="SAM" id="MobiDB-lite"/>
    </source>
</evidence>
<reference evidence="2 3" key="1">
    <citation type="submission" date="2016-06" db="EMBL/GenBank/DDBJ databases">
        <authorList>
            <person name="Kjaerup R.B."/>
            <person name="Dalgaard T.S."/>
            <person name="Juul-Madsen H.R."/>
        </authorList>
    </citation>
    <scope>NUCLEOTIDE SEQUENCE [LARGE SCALE GENOMIC DNA]</scope>
    <source>
        <strain evidence="2 3">Pb300</strain>
    </source>
</reference>
<feature type="region of interest" description="Disordered" evidence="1">
    <location>
        <begin position="1"/>
        <end position="45"/>
    </location>
</feature>
<accession>A0A1D2JCK1</accession>
<protein>
    <submittedName>
        <fullName evidence="2">Uncharacterized protein</fullName>
    </submittedName>
</protein>
<proteinExistence type="predicted"/>
<gene>
    <name evidence="2" type="ORF">ACO22_04634</name>
</gene>
<dbReference type="EMBL" id="LZYO01000188">
    <property type="protein sequence ID" value="ODH26416.1"/>
    <property type="molecule type" value="Genomic_DNA"/>
</dbReference>
<sequence>MKVQADMRHDTRGTQIVAEKDTVGESSVEMPPMESLKQNKKHPEGSYCLTIDQRRKKTMEG</sequence>
<organism evidence="2 3">
    <name type="scientific">Paracoccidioides brasiliensis</name>
    <dbReference type="NCBI Taxonomy" id="121759"/>
    <lineage>
        <taxon>Eukaryota</taxon>
        <taxon>Fungi</taxon>
        <taxon>Dikarya</taxon>
        <taxon>Ascomycota</taxon>
        <taxon>Pezizomycotina</taxon>
        <taxon>Eurotiomycetes</taxon>
        <taxon>Eurotiomycetidae</taxon>
        <taxon>Onygenales</taxon>
        <taxon>Ajellomycetaceae</taxon>
        <taxon>Paracoccidioides</taxon>
    </lineage>
</organism>
<evidence type="ECO:0000313" key="2">
    <source>
        <dbReference type="EMBL" id="ODH26416.1"/>
    </source>
</evidence>
<name>A0A1D2JCK1_PARBR</name>